<evidence type="ECO:0000256" key="1">
    <source>
        <dbReference type="ARBA" id="ARBA00001946"/>
    </source>
</evidence>
<keyword evidence="7" id="KW-1185">Reference proteome</keyword>
<evidence type="ECO:0000256" key="2">
    <source>
        <dbReference type="ARBA" id="ARBA00006171"/>
    </source>
</evidence>
<proteinExistence type="inferred from homology"/>
<dbReference type="Gene3D" id="3.40.50.1000">
    <property type="entry name" value="HAD superfamily/HAD-like"/>
    <property type="match status" value="1"/>
</dbReference>
<organism evidence="6 7">
    <name type="scientific">Negadavirga shengliensis</name>
    <dbReference type="NCBI Taxonomy" id="1389218"/>
    <lineage>
        <taxon>Bacteria</taxon>
        <taxon>Pseudomonadati</taxon>
        <taxon>Bacteroidota</taxon>
        <taxon>Cytophagia</taxon>
        <taxon>Cytophagales</taxon>
        <taxon>Cyclobacteriaceae</taxon>
        <taxon>Negadavirga</taxon>
    </lineage>
</organism>
<dbReference type="Pfam" id="PF13419">
    <property type="entry name" value="HAD_2"/>
    <property type="match status" value="1"/>
</dbReference>
<dbReference type="InterPro" id="IPR041492">
    <property type="entry name" value="HAD_2"/>
</dbReference>
<evidence type="ECO:0000313" key="7">
    <source>
        <dbReference type="Proteomes" id="UP001595818"/>
    </source>
</evidence>
<comment type="similarity">
    <text evidence="2">Belongs to the HAD-like hydrolase superfamily. CbbY/CbbZ/Gph/YieH family.</text>
</comment>
<comment type="caution">
    <text evidence="6">The sequence shown here is derived from an EMBL/GenBank/DDBJ whole genome shotgun (WGS) entry which is preliminary data.</text>
</comment>
<keyword evidence="6" id="KW-0378">Hydrolase</keyword>
<dbReference type="SFLD" id="SFLDG01135">
    <property type="entry name" value="C1.5.6:_HAD__Beta-PGM__Phospha"/>
    <property type="match status" value="1"/>
</dbReference>
<keyword evidence="3" id="KW-0479">Metal-binding</keyword>
<dbReference type="InterPro" id="IPR036412">
    <property type="entry name" value="HAD-like_sf"/>
</dbReference>
<dbReference type="EMBL" id="JBHSJJ010000007">
    <property type="protein sequence ID" value="MFC4872646.1"/>
    <property type="molecule type" value="Genomic_DNA"/>
</dbReference>
<keyword evidence="5" id="KW-0119">Carbohydrate metabolism</keyword>
<dbReference type="RefSeq" id="WP_377065231.1">
    <property type="nucleotide sequence ID" value="NZ_JBHSJJ010000007.1"/>
</dbReference>
<evidence type="ECO:0000256" key="4">
    <source>
        <dbReference type="ARBA" id="ARBA00022842"/>
    </source>
</evidence>
<comment type="cofactor">
    <cofactor evidence="1">
        <name>Mg(2+)</name>
        <dbReference type="ChEBI" id="CHEBI:18420"/>
    </cofactor>
</comment>
<sequence length="218" mass="24387">MEKLAVIFDMDGVICHTNPYHSEAFRLFFGKRGLKPTEEEFALHMYGKSNKYIFSHFLGREILGEEFVQLENEKEGLFREIYADKVEPIPGFTGFLSELKQNGFKTGVATSAPRANLDLIMERLGFGKHMESVMASENVAKHKPDPEIYLKTAQNLKTNPGSCLVFEDSFSGVSAALNAGMKVVGVLSSHNKEELPPCHLYITDYTQVSVTQISDLLT</sequence>
<dbReference type="InterPro" id="IPR051600">
    <property type="entry name" value="Beta-PGM-like"/>
</dbReference>
<evidence type="ECO:0000256" key="5">
    <source>
        <dbReference type="ARBA" id="ARBA00023277"/>
    </source>
</evidence>
<evidence type="ECO:0000256" key="3">
    <source>
        <dbReference type="ARBA" id="ARBA00022723"/>
    </source>
</evidence>
<dbReference type="InterPro" id="IPR023214">
    <property type="entry name" value="HAD_sf"/>
</dbReference>
<name>A0ABV9T2B1_9BACT</name>
<dbReference type="InterPro" id="IPR006439">
    <property type="entry name" value="HAD-SF_hydro_IA"/>
</dbReference>
<dbReference type="Gene3D" id="1.10.150.240">
    <property type="entry name" value="Putative phosphatase, domain 2"/>
    <property type="match status" value="1"/>
</dbReference>
<dbReference type="PANTHER" id="PTHR46193:SF18">
    <property type="entry name" value="HEXITOL PHOSPHATASE B"/>
    <property type="match status" value="1"/>
</dbReference>
<reference evidence="7" key="1">
    <citation type="journal article" date="2019" name="Int. J. Syst. Evol. Microbiol.">
        <title>The Global Catalogue of Microorganisms (GCM) 10K type strain sequencing project: providing services to taxonomists for standard genome sequencing and annotation.</title>
        <authorList>
            <consortium name="The Broad Institute Genomics Platform"/>
            <consortium name="The Broad Institute Genome Sequencing Center for Infectious Disease"/>
            <person name="Wu L."/>
            <person name="Ma J."/>
        </authorList>
    </citation>
    <scope>NUCLEOTIDE SEQUENCE [LARGE SCALE GENOMIC DNA]</scope>
    <source>
        <strain evidence="7">CGMCC 4.7466</strain>
    </source>
</reference>
<protein>
    <submittedName>
        <fullName evidence="6">HAD family hydrolase</fullName>
    </submittedName>
</protein>
<evidence type="ECO:0000313" key="6">
    <source>
        <dbReference type="EMBL" id="MFC4872646.1"/>
    </source>
</evidence>
<keyword evidence="4" id="KW-0460">Magnesium</keyword>
<dbReference type="GO" id="GO:0016787">
    <property type="term" value="F:hydrolase activity"/>
    <property type="evidence" value="ECO:0007669"/>
    <property type="project" value="UniProtKB-KW"/>
</dbReference>
<dbReference type="InterPro" id="IPR023198">
    <property type="entry name" value="PGP-like_dom2"/>
</dbReference>
<dbReference type="PANTHER" id="PTHR46193">
    <property type="entry name" value="6-PHOSPHOGLUCONATE PHOSPHATASE"/>
    <property type="match status" value="1"/>
</dbReference>
<dbReference type="SFLD" id="SFLDS00003">
    <property type="entry name" value="Haloacid_Dehalogenase"/>
    <property type="match status" value="1"/>
</dbReference>
<dbReference type="SFLD" id="SFLDG01129">
    <property type="entry name" value="C1.5:_HAD__Beta-PGM__Phosphata"/>
    <property type="match status" value="1"/>
</dbReference>
<accession>A0ABV9T2B1</accession>
<dbReference type="NCBIfam" id="TIGR01509">
    <property type="entry name" value="HAD-SF-IA-v3"/>
    <property type="match status" value="1"/>
</dbReference>
<gene>
    <name evidence="6" type="ORF">ACFPFU_13195</name>
</gene>
<dbReference type="CDD" id="cd07505">
    <property type="entry name" value="HAD_BPGM-like"/>
    <property type="match status" value="1"/>
</dbReference>
<dbReference type="PRINTS" id="PR00413">
    <property type="entry name" value="HADHALOGNASE"/>
</dbReference>
<dbReference type="Proteomes" id="UP001595818">
    <property type="component" value="Unassembled WGS sequence"/>
</dbReference>
<dbReference type="SUPFAM" id="SSF56784">
    <property type="entry name" value="HAD-like"/>
    <property type="match status" value="1"/>
</dbReference>